<dbReference type="InterPro" id="IPR050656">
    <property type="entry name" value="PINX1"/>
</dbReference>
<feature type="domain" description="G-patch" evidence="2">
    <location>
        <begin position="26"/>
        <end position="72"/>
    </location>
</feature>
<feature type="compositionally biased region" description="Basic and acidic residues" evidence="1">
    <location>
        <begin position="94"/>
        <end position="120"/>
    </location>
</feature>
<proteinExistence type="predicted"/>
<dbReference type="GO" id="GO:0005730">
    <property type="term" value="C:nucleolus"/>
    <property type="evidence" value="ECO:0007669"/>
    <property type="project" value="TreeGrafter"/>
</dbReference>
<feature type="region of interest" description="Disordered" evidence="1">
    <location>
        <begin position="94"/>
        <end position="205"/>
    </location>
</feature>
<dbReference type="PROSITE" id="PS50174">
    <property type="entry name" value="G_PATCH"/>
    <property type="match status" value="1"/>
</dbReference>
<feature type="compositionally biased region" description="Basic residues" evidence="1">
    <location>
        <begin position="163"/>
        <end position="179"/>
    </location>
</feature>
<feature type="compositionally biased region" description="Basic residues" evidence="1">
    <location>
        <begin position="132"/>
        <end position="155"/>
    </location>
</feature>
<feature type="compositionally biased region" description="Basic residues" evidence="1">
    <location>
        <begin position="1"/>
        <end position="11"/>
    </location>
</feature>
<evidence type="ECO:0000313" key="4">
    <source>
        <dbReference type="Proteomes" id="UP000748756"/>
    </source>
</evidence>
<feature type="compositionally biased region" description="Basic and acidic residues" evidence="1">
    <location>
        <begin position="369"/>
        <end position="378"/>
    </location>
</feature>
<dbReference type="InterPro" id="IPR000467">
    <property type="entry name" value="G_patch_dom"/>
</dbReference>
<dbReference type="AlphaFoldDB" id="A0A9P5V6Z7"/>
<feature type="region of interest" description="Disordered" evidence="1">
    <location>
        <begin position="328"/>
        <end position="384"/>
    </location>
</feature>
<dbReference type="OrthoDB" id="29523at2759"/>
<dbReference type="PANTHER" id="PTHR23149:SF27">
    <property type="entry name" value="PIN2_TERF1-INTERACTING TELOMERASE INHIBITOR 1"/>
    <property type="match status" value="1"/>
</dbReference>
<feature type="region of interest" description="Disordered" evidence="1">
    <location>
        <begin position="1"/>
        <end position="20"/>
    </location>
</feature>
<organism evidence="3 4">
    <name type="scientific">Linnemannia schmuckeri</name>
    <dbReference type="NCBI Taxonomy" id="64567"/>
    <lineage>
        <taxon>Eukaryota</taxon>
        <taxon>Fungi</taxon>
        <taxon>Fungi incertae sedis</taxon>
        <taxon>Mucoromycota</taxon>
        <taxon>Mortierellomycotina</taxon>
        <taxon>Mortierellomycetes</taxon>
        <taxon>Mortierellales</taxon>
        <taxon>Mortierellaceae</taxon>
        <taxon>Linnemannia</taxon>
    </lineage>
</organism>
<dbReference type="Pfam" id="PF01585">
    <property type="entry name" value="G-patch"/>
    <property type="match status" value="1"/>
</dbReference>
<comment type="caution">
    <text evidence="3">The sequence shown here is derived from an EMBL/GenBank/DDBJ whole genome shotgun (WGS) entry which is preliminary data.</text>
</comment>
<dbReference type="EMBL" id="JAAAUQ010001245">
    <property type="protein sequence ID" value="KAF9141199.1"/>
    <property type="molecule type" value="Genomic_DNA"/>
</dbReference>
<evidence type="ECO:0000313" key="3">
    <source>
        <dbReference type="EMBL" id="KAF9141199.1"/>
    </source>
</evidence>
<feature type="compositionally biased region" description="Basic and acidic residues" evidence="1">
    <location>
        <begin position="343"/>
        <end position="360"/>
    </location>
</feature>
<feature type="region of interest" description="Disordered" evidence="1">
    <location>
        <begin position="61"/>
        <end position="80"/>
    </location>
</feature>
<keyword evidence="4" id="KW-1185">Reference proteome</keyword>
<name>A0A9P5V6Z7_9FUNG</name>
<sequence length="384" mass="42410">MSLKAVRHAKQRLAPDPRNLHWANDTSKFGFKMMEKMGWSQGKGLGAKEDGVQEHVKVRLKENHLGVGATKKSSDNWLGNTDAFSRLLADLNERVEQDSKDNSADNSKENSDADEKKDSSSDSDSDSDSKKEKKSKKESKEKKAKKESKEKKSKKEGKEKKDKKDKKDKKEKKEKKDKKSSKENSDDKNSILAAINGRKASRHKYLRNKHAALQNSERLNEILGIKSETASPATSGMSTPVLEEPMTSTDIFAARMQQNNTANTTTKDDDEPARPVFGGLGFATSSGIGSTGYNGSGLRGLGFVKATVSVMPSTIETKVEETVVVESFPAPATSSVESSASEESAKEEKKGKKESKEKKEKKDKKDKKRKSEDSDNSRSKKSKK</sequence>
<dbReference type="PANTHER" id="PTHR23149">
    <property type="entry name" value="G PATCH DOMAIN CONTAINING PROTEIN"/>
    <property type="match status" value="1"/>
</dbReference>
<gene>
    <name evidence="3" type="primary">PINX1</name>
    <name evidence="3" type="ORF">BG015_001363</name>
</gene>
<protein>
    <submittedName>
        <fullName evidence="3">PIN2/TERF1-interacting telomerase inhibitor 1</fullName>
    </submittedName>
</protein>
<dbReference type="SMART" id="SM00443">
    <property type="entry name" value="G_patch"/>
    <property type="match status" value="1"/>
</dbReference>
<evidence type="ECO:0000259" key="2">
    <source>
        <dbReference type="PROSITE" id="PS50174"/>
    </source>
</evidence>
<dbReference type="GO" id="GO:0003676">
    <property type="term" value="F:nucleic acid binding"/>
    <property type="evidence" value="ECO:0007669"/>
    <property type="project" value="InterPro"/>
</dbReference>
<dbReference type="GO" id="GO:0010521">
    <property type="term" value="F:telomerase inhibitor activity"/>
    <property type="evidence" value="ECO:0007669"/>
    <property type="project" value="TreeGrafter"/>
</dbReference>
<reference evidence="3" key="1">
    <citation type="journal article" date="2020" name="Fungal Divers.">
        <title>Resolving the Mortierellaceae phylogeny through synthesis of multi-gene phylogenetics and phylogenomics.</title>
        <authorList>
            <person name="Vandepol N."/>
            <person name="Liber J."/>
            <person name="Desiro A."/>
            <person name="Na H."/>
            <person name="Kennedy M."/>
            <person name="Barry K."/>
            <person name="Grigoriev I.V."/>
            <person name="Miller A.N."/>
            <person name="O'Donnell K."/>
            <person name="Stajich J.E."/>
            <person name="Bonito G."/>
        </authorList>
    </citation>
    <scope>NUCLEOTIDE SEQUENCE</scope>
    <source>
        <strain evidence="3">NRRL 6426</strain>
    </source>
</reference>
<accession>A0A9P5V6Z7</accession>
<evidence type="ECO:0000256" key="1">
    <source>
        <dbReference type="SAM" id="MobiDB-lite"/>
    </source>
</evidence>
<feature type="compositionally biased region" description="Basic and acidic residues" evidence="1">
    <location>
        <begin position="180"/>
        <end position="189"/>
    </location>
</feature>
<dbReference type="Proteomes" id="UP000748756">
    <property type="component" value="Unassembled WGS sequence"/>
</dbReference>